<organism evidence="1 2">
    <name type="scientific">Dallia pectoralis</name>
    <name type="common">Alaska blackfish</name>
    <dbReference type="NCBI Taxonomy" id="75939"/>
    <lineage>
        <taxon>Eukaryota</taxon>
        <taxon>Metazoa</taxon>
        <taxon>Chordata</taxon>
        <taxon>Craniata</taxon>
        <taxon>Vertebrata</taxon>
        <taxon>Euteleostomi</taxon>
        <taxon>Actinopterygii</taxon>
        <taxon>Neopterygii</taxon>
        <taxon>Teleostei</taxon>
        <taxon>Protacanthopterygii</taxon>
        <taxon>Esociformes</taxon>
        <taxon>Umbridae</taxon>
        <taxon>Dallia</taxon>
    </lineage>
</organism>
<dbReference type="EMBL" id="CM055737">
    <property type="protein sequence ID" value="KAJ8005806.1"/>
    <property type="molecule type" value="Genomic_DNA"/>
</dbReference>
<reference evidence="1" key="1">
    <citation type="submission" date="2021-05" db="EMBL/GenBank/DDBJ databases">
        <authorList>
            <person name="Pan Q."/>
            <person name="Jouanno E."/>
            <person name="Zahm M."/>
            <person name="Klopp C."/>
            <person name="Cabau C."/>
            <person name="Louis A."/>
            <person name="Berthelot C."/>
            <person name="Parey E."/>
            <person name="Roest Crollius H."/>
            <person name="Montfort J."/>
            <person name="Robinson-Rechavi M."/>
            <person name="Bouchez O."/>
            <person name="Lampietro C."/>
            <person name="Lopez Roques C."/>
            <person name="Donnadieu C."/>
            <person name="Postlethwait J."/>
            <person name="Bobe J."/>
            <person name="Dillon D."/>
            <person name="Chandos A."/>
            <person name="von Hippel F."/>
            <person name="Guiguen Y."/>
        </authorList>
    </citation>
    <scope>NUCLEOTIDE SEQUENCE</scope>
    <source>
        <strain evidence="1">YG-Jan2019</strain>
    </source>
</reference>
<comment type="caution">
    <text evidence="1">The sequence shown here is derived from an EMBL/GenBank/DDBJ whole genome shotgun (WGS) entry which is preliminary data.</text>
</comment>
<keyword evidence="2" id="KW-1185">Reference proteome</keyword>
<proteinExistence type="predicted"/>
<evidence type="ECO:0000313" key="1">
    <source>
        <dbReference type="EMBL" id="KAJ8005806.1"/>
    </source>
</evidence>
<evidence type="ECO:0000313" key="2">
    <source>
        <dbReference type="Proteomes" id="UP001157502"/>
    </source>
</evidence>
<gene>
    <name evidence="1" type="ORF">DPEC_G00121700</name>
</gene>
<protein>
    <submittedName>
        <fullName evidence="1">Uncharacterized protein</fullName>
    </submittedName>
</protein>
<sequence length="80" mass="8798">MYGEVSTDWSPDLSIFQKAGSCVKSSFGSNLRLSARWRNGEGFSLASSKEEHDLDYLAKGGTLCKLHLALTEDSPVEDEQ</sequence>
<accession>A0ACC2GQ59</accession>
<name>A0ACC2GQ59_DALPE</name>
<dbReference type="Proteomes" id="UP001157502">
    <property type="component" value="Chromosome 10"/>
</dbReference>